<gene>
    <name evidence="1" type="ordered locus">MADE_1015630</name>
</gene>
<dbReference type="HOGENOM" id="CLU_3264747_0_0_6"/>
<organism evidence="1 2">
    <name type="scientific">Alteromonas mediterranea (strain DSM 17117 / CIP 110805 / LMG 28347 / Deep ecotype)</name>
    <dbReference type="NCBI Taxonomy" id="1774373"/>
    <lineage>
        <taxon>Bacteria</taxon>
        <taxon>Pseudomonadati</taxon>
        <taxon>Pseudomonadota</taxon>
        <taxon>Gammaproteobacteria</taxon>
        <taxon>Alteromonadales</taxon>
        <taxon>Alteromonadaceae</taxon>
        <taxon>Alteromonas/Salinimonas group</taxon>
        <taxon>Alteromonas</taxon>
    </lineage>
</organism>
<accession>F2GDC2</accession>
<dbReference type="Proteomes" id="UP000001870">
    <property type="component" value="Chromosome"/>
</dbReference>
<evidence type="ECO:0000313" key="1">
    <source>
        <dbReference type="EMBL" id="AEA99258.1"/>
    </source>
</evidence>
<name>F2GDC2_ALTMD</name>
<evidence type="ECO:0000313" key="2">
    <source>
        <dbReference type="Proteomes" id="UP000001870"/>
    </source>
</evidence>
<proteinExistence type="predicted"/>
<keyword evidence="2" id="KW-1185">Reference proteome</keyword>
<dbReference type="EMBL" id="CP001103">
    <property type="protein sequence ID" value="AEA99258.1"/>
    <property type="molecule type" value="Genomic_DNA"/>
</dbReference>
<protein>
    <submittedName>
        <fullName evidence="1">Uncharacterized protein</fullName>
    </submittedName>
</protein>
<reference evidence="1 2" key="2">
    <citation type="journal article" date="2015" name="Antonie Van Leeuwenhoek">
        <title>Ecophysiological diversity of a novel member of the genus Alteromonas, and description of Alteromonas mediterranea sp. nov.</title>
        <authorList>
            <person name="Ivanova E.P."/>
            <person name="Lopez-Perez M."/>
            <person name="Zabalos M."/>
            <person name="Nguyen S.H."/>
            <person name="Webb H.K."/>
            <person name="Ryan J."/>
            <person name="Lagutin K."/>
            <person name="Vyssotski M."/>
            <person name="Crawford R.J."/>
            <person name="Rodriguez-Valera F."/>
        </authorList>
    </citation>
    <scope>NUCLEOTIDE SEQUENCE [LARGE SCALE GENOMIC DNA]</scope>
    <source>
        <strain evidence="2">DSM 17117 / CIP 110805 / LMG 28347 / Deep ecotype</strain>
    </source>
</reference>
<dbReference type="AlphaFoldDB" id="F2GDC2"/>
<reference evidence="1 2" key="1">
    <citation type="journal article" date="2008" name="ISME J.">
        <title>Comparative genomics of two ecotypes of the marine planktonic copiotroph Alteromonas macleodii suggests alternative lifestyles associated with different kinds of particulate organic matter.</title>
        <authorList>
            <person name="Ivars-Martinez E."/>
            <person name="Martin-Cuadrado A.B."/>
            <person name="D'Auria G."/>
            <person name="Mira A."/>
            <person name="Ferriera S."/>
            <person name="Johnson J."/>
            <person name="Friedman R."/>
            <person name="Rodriguez-Valera F."/>
        </authorList>
    </citation>
    <scope>NUCLEOTIDE SEQUENCE [LARGE SCALE GENOMIC DNA]</scope>
    <source>
        <strain evidence="2">DSM 17117 / CIP 110805 / LMG 28347 / Deep ecotype</strain>
    </source>
</reference>
<dbReference type="KEGG" id="amc:MADE_1015630"/>
<sequence>MAEERRLKADNISTMADVAESELNAYAKGNRVRESMKTSLC</sequence>